<dbReference type="InterPro" id="IPR009937">
    <property type="entry name" value="Phage_holin_3_6"/>
</dbReference>
<dbReference type="OrthoDB" id="7865288at2"/>
<keyword evidence="3" id="KW-1185">Reference proteome</keyword>
<proteinExistence type="predicted"/>
<evidence type="ECO:0000256" key="1">
    <source>
        <dbReference type="SAM" id="Phobius"/>
    </source>
</evidence>
<accession>A0A1M6BVC6</accession>
<reference evidence="2 3" key="1">
    <citation type="submission" date="2016-11" db="EMBL/GenBank/DDBJ databases">
        <authorList>
            <person name="Jaros S."/>
            <person name="Januszkiewicz K."/>
            <person name="Wedrychowicz H."/>
        </authorList>
    </citation>
    <scope>NUCLEOTIDE SEQUENCE [LARGE SCALE GENOMIC DNA]</scope>
    <source>
        <strain evidence="2 3">DSM 100565</strain>
    </source>
</reference>
<sequence length="133" mass="13966">MRDVPETGPRSVTALLQDMFEHLQALVRNEVDLAKAEAREALTKAATGIGLLVASIVVAVCALNVLTGALVAALAAGLDLSVGWASLIVGIGYLVVVAILVAIARANFKNITPRRTARNVEADARTIKESLHD</sequence>
<dbReference type="Proteomes" id="UP000184292">
    <property type="component" value="Unassembled WGS sequence"/>
</dbReference>
<keyword evidence="1" id="KW-0812">Transmembrane</keyword>
<dbReference type="Pfam" id="PF07332">
    <property type="entry name" value="Phage_holin_3_6"/>
    <property type="match status" value="1"/>
</dbReference>
<keyword evidence="1" id="KW-1133">Transmembrane helix</keyword>
<keyword evidence="1" id="KW-0472">Membrane</keyword>
<feature type="transmembrane region" description="Helical" evidence="1">
    <location>
        <begin position="84"/>
        <end position="108"/>
    </location>
</feature>
<evidence type="ECO:0000313" key="2">
    <source>
        <dbReference type="EMBL" id="SHI52474.1"/>
    </source>
</evidence>
<name>A0A1M6BVC6_9RHOB</name>
<dbReference type="EMBL" id="FQYO01000002">
    <property type="protein sequence ID" value="SHI52474.1"/>
    <property type="molecule type" value="Genomic_DNA"/>
</dbReference>
<organism evidence="2 3">
    <name type="scientific">Wenxinia saemankumensis</name>
    <dbReference type="NCBI Taxonomy" id="1447782"/>
    <lineage>
        <taxon>Bacteria</taxon>
        <taxon>Pseudomonadati</taxon>
        <taxon>Pseudomonadota</taxon>
        <taxon>Alphaproteobacteria</taxon>
        <taxon>Rhodobacterales</taxon>
        <taxon>Roseobacteraceae</taxon>
        <taxon>Wenxinia</taxon>
    </lineage>
</organism>
<gene>
    <name evidence="2" type="ORF">SAMN05444417_0859</name>
</gene>
<dbReference type="STRING" id="1447782.SAMN05444417_0859"/>
<protein>
    <submittedName>
        <fullName evidence="2">Putative Holin-X, holin superfamily III</fullName>
    </submittedName>
</protein>
<dbReference type="AlphaFoldDB" id="A0A1M6BVC6"/>
<feature type="transmembrane region" description="Helical" evidence="1">
    <location>
        <begin position="49"/>
        <end position="78"/>
    </location>
</feature>
<dbReference type="RefSeq" id="WP_073326601.1">
    <property type="nucleotide sequence ID" value="NZ_FQYO01000002.1"/>
</dbReference>
<evidence type="ECO:0000313" key="3">
    <source>
        <dbReference type="Proteomes" id="UP000184292"/>
    </source>
</evidence>